<dbReference type="AlphaFoldDB" id="A0A1Z3HJZ5"/>
<dbReference type="KEGG" id="hhg:XM38_015710"/>
<evidence type="ECO:0000313" key="2">
    <source>
        <dbReference type="Proteomes" id="UP000191901"/>
    </source>
</evidence>
<gene>
    <name evidence="1" type="ORF">XM38_015710</name>
</gene>
<organism evidence="1 2">
    <name type="scientific">Halomicronema hongdechloris C2206</name>
    <dbReference type="NCBI Taxonomy" id="1641165"/>
    <lineage>
        <taxon>Bacteria</taxon>
        <taxon>Bacillati</taxon>
        <taxon>Cyanobacteriota</taxon>
        <taxon>Cyanophyceae</taxon>
        <taxon>Nodosilineales</taxon>
        <taxon>Nodosilineaceae</taxon>
        <taxon>Halomicronema</taxon>
    </lineage>
</organism>
<reference evidence="1 2" key="1">
    <citation type="journal article" date="2016" name="Biochim. Biophys. Acta">
        <title>Characterization of red-shifted phycobilisomes isolated from the chlorophyll f-containing cyanobacterium Halomicronema hongdechloris.</title>
        <authorList>
            <person name="Li Y."/>
            <person name="Lin Y."/>
            <person name="Garvey C.J."/>
            <person name="Birch D."/>
            <person name="Corkery R.W."/>
            <person name="Loughlin P.C."/>
            <person name="Scheer H."/>
            <person name="Willows R.D."/>
            <person name="Chen M."/>
        </authorList>
    </citation>
    <scope>NUCLEOTIDE SEQUENCE [LARGE SCALE GENOMIC DNA]</scope>
    <source>
        <strain evidence="1 2">C2206</strain>
    </source>
</reference>
<evidence type="ECO:0000313" key="1">
    <source>
        <dbReference type="EMBL" id="ASC70631.1"/>
    </source>
</evidence>
<dbReference type="EMBL" id="CP021983">
    <property type="protein sequence ID" value="ASC70631.1"/>
    <property type="molecule type" value="Genomic_DNA"/>
</dbReference>
<sequence length="53" mass="5791">MPSGNALTSRRIQVASAETIGNIEADMRSRSQQDLKQLSGNLLEHGVQPTWTP</sequence>
<name>A0A1Z3HJZ5_9CYAN</name>
<accession>A0A1Z3HJZ5</accession>
<dbReference type="Proteomes" id="UP000191901">
    <property type="component" value="Chromosome"/>
</dbReference>
<proteinExistence type="predicted"/>
<protein>
    <submittedName>
        <fullName evidence="1">Uncharacterized protein</fullName>
    </submittedName>
</protein>
<keyword evidence="2" id="KW-1185">Reference proteome</keyword>